<reference evidence="9 10" key="1">
    <citation type="journal article" date="2019" name="Nat. Med.">
        <title>A library of human gut bacterial isolates paired with longitudinal multiomics data enables mechanistic microbiome research.</title>
        <authorList>
            <person name="Poyet M."/>
            <person name="Groussin M."/>
            <person name="Gibbons S.M."/>
            <person name="Avila-Pacheco J."/>
            <person name="Jiang X."/>
            <person name="Kearney S.M."/>
            <person name="Perrotta A.R."/>
            <person name="Berdy B."/>
            <person name="Zhao S."/>
            <person name="Lieberman T.D."/>
            <person name="Swanson P.K."/>
            <person name="Smith M."/>
            <person name="Roesemann S."/>
            <person name="Alexander J.E."/>
            <person name="Rich S.A."/>
            <person name="Livny J."/>
            <person name="Vlamakis H."/>
            <person name="Clish C."/>
            <person name="Bullock K."/>
            <person name="Deik A."/>
            <person name="Scott J."/>
            <person name="Pierce K.A."/>
            <person name="Xavier R.J."/>
            <person name="Alm E.J."/>
        </authorList>
    </citation>
    <scope>NUCLEOTIDE SEQUENCE [LARGE SCALE GENOMIC DNA]</scope>
    <source>
        <strain evidence="9 10">BIOML-A10</strain>
    </source>
</reference>
<evidence type="ECO:0000256" key="1">
    <source>
        <dbReference type="ARBA" id="ARBA00004651"/>
    </source>
</evidence>
<protein>
    <submittedName>
        <fullName evidence="9">Acyltransferase</fullName>
    </submittedName>
</protein>
<dbReference type="GO" id="GO:0016413">
    <property type="term" value="F:O-acetyltransferase activity"/>
    <property type="evidence" value="ECO:0007669"/>
    <property type="project" value="TreeGrafter"/>
</dbReference>
<proteinExistence type="inferred from homology"/>
<dbReference type="GO" id="GO:0009246">
    <property type="term" value="P:enterobacterial common antigen biosynthetic process"/>
    <property type="evidence" value="ECO:0007669"/>
    <property type="project" value="TreeGrafter"/>
</dbReference>
<dbReference type="PANTHER" id="PTHR40074">
    <property type="entry name" value="O-ACETYLTRANSFERASE WECH"/>
    <property type="match status" value="1"/>
</dbReference>
<feature type="transmembrane region" description="Helical" evidence="7">
    <location>
        <begin position="231"/>
        <end position="249"/>
    </location>
</feature>
<feature type="transmembrane region" description="Helical" evidence="7">
    <location>
        <begin position="110"/>
        <end position="127"/>
    </location>
</feature>
<evidence type="ECO:0000313" key="9">
    <source>
        <dbReference type="EMBL" id="KAA3770436.1"/>
    </source>
</evidence>
<feature type="transmembrane region" description="Helical" evidence="7">
    <location>
        <begin position="256"/>
        <end position="275"/>
    </location>
</feature>
<evidence type="ECO:0000259" key="8">
    <source>
        <dbReference type="Pfam" id="PF01757"/>
    </source>
</evidence>
<organism evidence="9 10">
    <name type="scientific">Bacteroides salyersiae</name>
    <dbReference type="NCBI Taxonomy" id="291644"/>
    <lineage>
        <taxon>Bacteria</taxon>
        <taxon>Pseudomonadati</taxon>
        <taxon>Bacteroidota</taxon>
        <taxon>Bacteroidia</taxon>
        <taxon>Bacteroidales</taxon>
        <taxon>Bacteroidaceae</taxon>
        <taxon>Bacteroides</taxon>
    </lineage>
</organism>
<dbReference type="Pfam" id="PF01757">
    <property type="entry name" value="Acyl_transf_3"/>
    <property type="match status" value="1"/>
</dbReference>
<evidence type="ECO:0000256" key="3">
    <source>
        <dbReference type="ARBA" id="ARBA00022475"/>
    </source>
</evidence>
<feature type="transmembrane region" description="Helical" evidence="7">
    <location>
        <begin position="70"/>
        <end position="90"/>
    </location>
</feature>
<feature type="transmembrane region" description="Helical" evidence="7">
    <location>
        <begin position="7"/>
        <end position="23"/>
    </location>
</feature>
<dbReference type="InterPro" id="IPR002656">
    <property type="entry name" value="Acyl_transf_3_dom"/>
</dbReference>
<feature type="transmembrane region" description="Helical" evidence="7">
    <location>
        <begin position="134"/>
        <end position="152"/>
    </location>
</feature>
<feature type="transmembrane region" description="Helical" evidence="7">
    <location>
        <begin position="29"/>
        <end position="50"/>
    </location>
</feature>
<keyword evidence="9" id="KW-0012">Acyltransferase</keyword>
<evidence type="ECO:0000256" key="5">
    <source>
        <dbReference type="ARBA" id="ARBA00022989"/>
    </source>
</evidence>
<gene>
    <name evidence="9" type="ORF">F3F73_00330</name>
</gene>
<keyword evidence="5 7" id="KW-1133">Transmembrane helix</keyword>
<evidence type="ECO:0000313" key="10">
    <source>
        <dbReference type="Proteomes" id="UP000422221"/>
    </source>
</evidence>
<keyword evidence="6 7" id="KW-0472">Membrane</keyword>
<accession>A0A7J4XNY9</accession>
<evidence type="ECO:0000256" key="4">
    <source>
        <dbReference type="ARBA" id="ARBA00022692"/>
    </source>
</evidence>
<evidence type="ECO:0000256" key="6">
    <source>
        <dbReference type="ARBA" id="ARBA00023136"/>
    </source>
</evidence>
<comment type="subcellular location">
    <subcellularLocation>
        <location evidence="1">Cell membrane</location>
        <topology evidence="1">Multi-pass membrane protein</topology>
    </subcellularLocation>
</comment>
<feature type="transmembrane region" description="Helical" evidence="7">
    <location>
        <begin position="164"/>
        <end position="183"/>
    </location>
</feature>
<keyword evidence="3" id="KW-1003">Cell membrane</keyword>
<comment type="caution">
    <text evidence="9">The sequence shown here is derived from an EMBL/GenBank/DDBJ whole genome shotgun (WGS) entry which is preliminary data.</text>
</comment>
<evidence type="ECO:0000256" key="2">
    <source>
        <dbReference type="ARBA" id="ARBA00007400"/>
    </source>
</evidence>
<sequence length="333" mass="39022">MRNYSLDILKFLCAVLVVLLHIKTPWTEYILPITRAAVPCFFIISGYFLYQEDEQSLQRIKRSFVKVGTILLWSSVLYALFKLITTSINISYRDIIDFVLFNVNPFGYHLWYLSAYMYVLAIFYICVKEHVVNLLFIVSPLLLLTDLILGKYSLLTLGIELNYIYIRNFLFVGIPYFSIGVFIKKKVRYNNGNICAYKYLFLGGVVLFSLTSLLERYLLENYGINAIRDHYISTTLLSICLFLLAISFSQMRSCSVWVLLGAKYSLYIYVLHPLVDYCFKYLNKMLMPHCWNQLIYLYGAPFIVLISTIMMIEGWNCVQEKLYLNVGKKRKYK</sequence>
<dbReference type="PANTHER" id="PTHR40074:SF2">
    <property type="entry name" value="O-ACETYLTRANSFERASE WECH"/>
    <property type="match status" value="1"/>
</dbReference>
<comment type="similarity">
    <text evidence="2">Belongs to the acyltransferase 3 family.</text>
</comment>
<dbReference type="GO" id="GO:0005886">
    <property type="term" value="C:plasma membrane"/>
    <property type="evidence" value="ECO:0007669"/>
    <property type="project" value="UniProtKB-SubCell"/>
</dbReference>
<name>A0A7J4XNY9_9BACE</name>
<keyword evidence="9" id="KW-0808">Transferase</keyword>
<feature type="transmembrane region" description="Helical" evidence="7">
    <location>
        <begin position="295"/>
        <end position="312"/>
    </location>
</feature>
<dbReference type="EMBL" id="VWMK01000001">
    <property type="protein sequence ID" value="KAA3770436.1"/>
    <property type="molecule type" value="Genomic_DNA"/>
</dbReference>
<keyword evidence="4 7" id="KW-0812">Transmembrane</keyword>
<dbReference type="Proteomes" id="UP000422221">
    <property type="component" value="Unassembled WGS sequence"/>
</dbReference>
<dbReference type="AlphaFoldDB" id="A0A7J4XNY9"/>
<feature type="transmembrane region" description="Helical" evidence="7">
    <location>
        <begin position="195"/>
        <end position="219"/>
    </location>
</feature>
<feature type="domain" description="Acyltransferase 3" evidence="8">
    <location>
        <begin position="3"/>
        <end position="309"/>
    </location>
</feature>
<evidence type="ECO:0000256" key="7">
    <source>
        <dbReference type="SAM" id="Phobius"/>
    </source>
</evidence>